<dbReference type="PROSITE" id="PS51848">
    <property type="entry name" value="BMERB"/>
    <property type="match status" value="1"/>
</dbReference>
<dbReference type="InterPro" id="IPR022735">
    <property type="entry name" value="bMERB_dom"/>
</dbReference>
<keyword evidence="1 4" id="KW-0479">Metal-binding</keyword>
<feature type="domain" description="BMERB" evidence="8">
    <location>
        <begin position="738"/>
        <end position="893"/>
    </location>
</feature>
<evidence type="ECO:0000256" key="2">
    <source>
        <dbReference type="ARBA" id="ARBA00022833"/>
    </source>
</evidence>
<evidence type="ECO:0000256" key="4">
    <source>
        <dbReference type="PROSITE-ProRule" id="PRU00125"/>
    </source>
</evidence>
<feature type="compositionally biased region" description="Low complexity" evidence="5">
    <location>
        <begin position="903"/>
        <end position="920"/>
    </location>
</feature>
<evidence type="ECO:0000256" key="1">
    <source>
        <dbReference type="ARBA" id="ARBA00022723"/>
    </source>
</evidence>
<sequence length="964" mass="108809">MSERRGTKALELWCKRLVKDCPDVQIDNMTTSWRNGIAFCALVHHFRPDLIDMSKLKPENIYENNQLAFCIAEKHLGIPALLDPEDMVESEVPDRLSILTYLSQFYQRLGHTVNTKSSEGEPKVSSTQSTPSETPIKFGKSGLDKCAACGLPVYLAQRLLVSHKLYHRRCFRCSKCSGHMNPKNFDTVDGSEFTCDSCKNEKTLLKFMNNNDHNQMGMLAFSEDSLTKYTETQKTKYPETQNEQSISSKQRVRPLSILEKINMFEKNSDKDQEVVTDKISNLSLKDNLDSNNINISAPSIASPTETTDVEPNINTYTENEAYEGVHTVDNEEKNINMKYENVLMLKHEESPPKIYKSNINKFMFLQTQLSSDTLCDSTLIDGEILPEPAMTRNNEHVPKFNSNIENETINVSPTINNPKENNVSYEQNKNEDQSIKEEISLKKGNDIEAQSILKENSNATDESRLAKELNILSNESKDALEVNEANKNEIEQEVNISVPPRRKKQQLNKLISPEVRDENKKKDYPGHLNPFSDDEEESNSQVNSKKVSTNPFGSSDEEDDVVPPIQTLPKLSINQQGVPVKRLITAQNPFWSDGEEPSSEDDDTHESSRMYKSSMATSTPNLPSSTPRRRKAPAPPPPAITVSETPAMGHPSTSMDDVASISSLSSYNSTIHSDQKSCGISTPRLKKKRPAPTPPDSLSTMSGCGSMDKGIDSSGLRSNTSDSSRKTKGPAPGLPLPERREVKLQMSPEELQVQLDLLETQQLGLERQGVLIEQMIRDKCEGDVPSIVPQEEVEDLVIQLCELVNEKNDLFRKQTELMYIRRQQRLEQEQADIEHEIRVLQSRPAVNRIDADKAREEHLVSRLVEIVRMRDELVQQIDAERRRERQEDLAIAASIATKRAQRNSESNSSSMKSVEVVTTPKKSKVKDKVKKQFKKAKHTLMSKKKEDGVDRKEEKSEKGSSKSK</sequence>
<dbReference type="PROSITE" id="PS50021">
    <property type="entry name" value="CH"/>
    <property type="match status" value="1"/>
</dbReference>
<dbReference type="PANTHER" id="PTHR23167:SF84">
    <property type="entry name" value="ALPHA ACTININ 3-RELATED"/>
    <property type="match status" value="1"/>
</dbReference>
<evidence type="ECO:0000259" key="6">
    <source>
        <dbReference type="PROSITE" id="PS50021"/>
    </source>
</evidence>
<dbReference type="Proteomes" id="UP001153292">
    <property type="component" value="Chromosome 6"/>
</dbReference>
<feature type="compositionally biased region" description="Polar residues" evidence="5">
    <location>
        <begin position="124"/>
        <end position="133"/>
    </location>
</feature>
<organism evidence="9 10">
    <name type="scientific">Chilo suppressalis</name>
    <name type="common">Asiatic rice borer moth</name>
    <dbReference type="NCBI Taxonomy" id="168631"/>
    <lineage>
        <taxon>Eukaryota</taxon>
        <taxon>Metazoa</taxon>
        <taxon>Ecdysozoa</taxon>
        <taxon>Arthropoda</taxon>
        <taxon>Hexapoda</taxon>
        <taxon>Insecta</taxon>
        <taxon>Pterygota</taxon>
        <taxon>Neoptera</taxon>
        <taxon>Endopterygota</taxon>
        <taxon>Lepidoptera</taxon>
        <taxon>Glossata</taxon>
        <taxon>Ditrysia</taxon>
        <taxon>Pyraloidea</taxon>
        <taxon>Crambidae</taxon>
        <taxon>Crambinae</taxon>
        <taxon>Chilo</taxon>
    </lineage>
</organism>
<evidence type="ECO:0000259" key="8">
    <source>
        <dbReference type="PROSITE" id="PS51848"/>
    </source>
</evidence>
<evidence type="ECO:0000259" key="7">
    <source>
        <dbReference type="PROSITE" id="PS50023"/>
    </source>
</evidence>
<feature type="compositionally biased region" description="Polar residues" evidence="5">
    <location>
        <begin position="539"/>
        <end position="553"/>
    </location>
</feature>
<feature type="domain" description="LIM zinc-binding" evidence="7">
    <location>
        <begin position="144"/>
        <end position="205"/>
    </location>
</feature>
<gene>
    <name evidence="9" type="ORF">CHILSU_LOCUS9828</name>
</gene>
<dbReference type="SUPFAM" id="SSF57716">
    <property type="entry name" value="Glucocorticoid receptor-like (DNA-binding domain)"/>
    <property type="match status" value="1"/>
</dbReference>
<dbReference type="Pfam" id="PF00412">
    <property type="entry name" value="LIM"/>
    <property type="match status" value="1"/>
</dbReference>
<dbReference type="SMART" id="SM00033">
    <property type="entry name" value="CH"/>
    <property type="match status" value="1"/>
</dbReference>
<dbReference type="InterPro" id="IPR001781">
    <property type="entry name" value="Znf_LIM"/>
</dbReference>
<name>A0ABN8B9L6_CHISP</name>
<feature type="compositionally biased region" description="Acidic residues" evidence="5">
    <location>
        <begin position="593"/>
        <end position="604"/>
    </location>
</feature>
<feature type="compositionally biased region" description="Polar residues" evidence="5">
    <location>
        <begin position="408"/>
        <end position="427"/>
    </location>
</feature>
<dbReference type="PANTHER" id="PTHR23167">
    <property type="entry name" value="CALPONIN HOMOLOGY DOMAIN-CONTAINING PROTEIN DDB_G0272472-RELATED"/>
    <property type="match status" value="1"/>
</dbReference>
<feature type="compositionally biased region" description="Basic and acidic residues" evidence="5">
    <location>
        <begin position="943"/>
        <end position="964"/>
    </location>
</feature>
<dbReference type="InterPro" id="IPR001715">
    <property type="entry name" value="CH_dom"/>
</dbReference>
<dbReference type="Pfam" id="PF00307">
    <property type="entry name" value="CH"/>
    <property type="match status" value="1"/>
</dbReference>
<protein>
    <recommendedName>
        <fullName evidence="11">MICAL-like protein 1</fullName>
    </recommendedName>
</protein>
<evidence type="ECO:0000256" key="3">
    <source>
        <dbReference type="ARBA" id="ARBA00023038"/>
    </source>
</evidence>
<dbReference type="SMART" id="SM00132">
    <property type="entry name" value="LIM"/>
    <property type="match status" value="1"/>
</dbReference>
<dbReference type="Pfam" id="PF12130">
    <property type="entry name" value="bMERB_dom"/>
    <property type="match status" value="1"/>
</dbReference>
<feature type="region of interest" description="Disordered" evidence="5">
    <location>
        <begin position="408"/>
        <end position="434"/>
    </location>
</feature>
<dbReference type="InterPro" id="IPR050540">
    <property type="entry name" value="F-actin_Monoox_Mical"/>
</dbReference>
<accession>A0ABN8B9L6</accession>
<dbReference type="InterPro" id="IPR036872">
    <property type="entry name" value="CH_dom_sf"/>
</dbReference>
<feature type="region of interest" description="Disordered" evidence="5">
    <location>
        <begin position="114"/>
        <end position="135"/>
    </location>
</feature>
<feature type="domain" description="Calponin-homology (CH)" evidence="6">
    <location>
        <begin position="4"/>
        <end position="110"/>
    </location>
</feature>
<keyword evidence="2 4" id="KW-0862">Zinc</keyword>
<reference evidence="9" key="1">
    <citation type="submission" date="2021-12" db="EMBL/GenBank/DDBJ databases">
        <authorList>
            <person name="King R."/>
        </authorList>
    </citation>
    <scope>NUCLEOTIDE SEQUENCE</scope>
</reference>
<dbReference type="SUPFAM" id="SSF47576">
    <property type="entry name" value="Calponin-homology domain, CH-domain"/>
    <property type="match status" value="1"/>
</dbReference>
<dbReference type="SMART" id="SM01203">
    <property type="entry name" value="DUF3585"/>
    <property type="match status" value="1"/>
</dbReference>
<evidence type="ECO:0008006" key="11">
    <source>
        <dbReference type="Google" id="ProtNLM"/>
    </source>
</evidence>
<dbReference type="Gene3D" id="1.10.418.10">
    <property type="entry name" value="Calponin-like domain"/>
    <property type="match status" value="1"/>
</dbReference>
<feature type="compositionally biased region" description="Polar residues" evidence="5">
    <location>
        <begin position="610"/>
        <end position="626"/>
    </location>
</feature>
<feature type="region of interest" description="Disordered" evidence="5">
    <location>
        <begin position="897"/>
        <end position="964"/>
    </location>
</feature>
<feature type="compositionally biased region" description="Basic residues" evidence="5">
    <location>
        <begin position="921"/>
        <end position="942"/>
    </location>
</feature>
<keyword evidence="3 4" id="KW-0440">LIM domain</keyword>
<evidence type="ECO:0000256" key="5">
    <source>
        <dbReference type="SAM" id="MobiDB-lite"/>
    </source>
</evidence>
<dbReference type="EMBL" id="OU963899">
    <property type="protein sequence ID" value="CAH0406454.1"/>
    <property type="molecule type" value="Genomic_DNA"/>
</dbReference>
<dbReference type="PROSITE" id="PS50023">
    <property type="entry name" value="LIM_DOMAIN_2"/>
    <property type="match status" value="1"/>
</dbReference>
<feature type="compositionally biased region" description="Low complexity" evidence="5">
    <location>
        <begin position="660"/>
        <end position="672"/>
    </location>
</feature>
<feature type="compositionally biased region" description="Basic and acidic residues" evidence="5">
    <location>
        <begin position="514"/>
        <end position="525"/>
    </location>
</feature>
<evidence type="ECO:0000313" key="9">
    <source>
        <dbReference type="EMBL" id="CAH0406454.1"/>
    </source>
</evidence>
<evidence type="ECO:0000313" key="10">
    <source>
        <dbReference type="Proteomes" id="UP001153292"/>
    </source>
</evidence>
<keyword evidence="10" id="KW-1185">Reference proteome</keyword>
<dbReference type="Gene3D" id="2.10.110.10">
    <property type="entry name" value="Cysteine Rich Protein"/>
    <property type="match status" value="1"/>
</dbReference>
<proteinExistence type="predicted"/>
<feature type="region of interest" description="Disordered" evidence="5">
    <location>
        <begin position="498"/>
        <end position="737"/>
    </location>
</feature>